<dbReference type="AlphaFoldDB" id="A0A836CD40"/>
<evidence type="ECO:0000313" key="4">
    <source>
        <dbReference type="Proteomes" id="UP000664859"/>
    </source>
</evidence>
<dbReference type="PANTHER" id="PTHR13343:SF24">
    <property type="entry name" value="OS07G0573800 PROTEIN"/>
    <property type="match status" value="1"/>
</dbReference>
<dbReference type="Pfam" id="PF10615">
    <property type="entry name" value="DUF2470"/>
    <property type="match status" value="1"/>
</dbReference>
<evidence type="ECO:0000259" key="1">
    <source>
        <dbReference type="Pfam" id="PF10615"/>
    </source>
</evidence>
<dbReference type="OrthoDB" id="2138282at2759"/>
<dbReference type="EMBL" id="JAFCMP010000334">
    <property type="protein sequence ID" value="KAG5181269.1"/>
    <property type="molecule type" value="Genomic_DNA"/>
</dbReference>
<organism evidence="3 4">
    <name type="scientific">Tribonema minus</name>
    <dbReference type="NCBI Taxonomy" id="303371"/>
    <lineage>
        <taxon>Eukaryota</taxon>
        <taxon>Sar</taxon>
        <taxon>Stramenopiles</taxon>
        <taxon>Ochrophyta</taxon>
        <taxon>PX clade</taxon>
        <taxon>Xanthophyceae</taxon>
        <taxon>Tribonematales</taxon>
        <taxon>Tribonemataceae</taxon>
        <taxon>Tribonema</taxon>
    </lineage>
</organism>
<dbReference type="Pfam" id="PF13883">
    <property type="entry name" value="CREG_beta-barrel"/>
    <property type="match status" value="1"/>
</dbReference>
<keyword evidence="4" id="KW-1185">Reference proteome</keyword>
<dbReference type="Gene3D" id="2.30.110.10">
    <property type="entry name" value="Electron Transport, Fmn-binding Protein, Chain A"/>
    <property type="match status" value="1"/>
</dbReference>
<dbReference type="InterPro" id="IPR037119">
    <property type="entry name" value="Haem_oxidase_HugZ-like_sf"/>
</dbReference>
<dbReference type="InterPro" id="IPR012349">
    <property type="entry name" value="Split_barrel_FMN-bd"/>
</dbReference>
<dbReference type="Gene3D" id="3.20.180.10">
    <property type="entry name" value="PNP-oxidase-like"/>
    <property type="match status" value="1"/>
</dbReference>
<dbReference type="GO" id="GO:0005737">
    <property type="term" value="C:cytoplasm"/>
    <property type="evidence" value="ECO:0007669"/>
    <property type="project" value="UniProtKB-ARBA"/>
</dbReference>
<accession>A0A836CD40</accession>
<gene>
    <name evidence="3" type="ORF">JKP88DRAFT_195959</name>
</gene>
<evidence type="ECO:0000259" key="2">
    <source>
        <dbReference type="Pfam" id="PF13883"/>
    </source>
</evidence>
<dbReference type="PANTHER" id="PTHR13343">
    <property type="entry name" value="CREG1 PROTEIN"/>
    <property type="match status" value="1"/>
</dbReference>
<name>A0A836CD40_9STRA</name>
<dbReference type="SUPFAM" id="SSF50475">
    <property type="entry name" value="FMN-binding split barrel"/>
    <property type="match status" value="1"/>
</dbReference>
<proteinExistence type="predicted"/>
<reference evidence="3" key="1">
    <citation type="submission" date="2021-02" db="EMBL/GenBank/DDBJ databases">
        <title>First Annotated Genome of the Yellow-green Alga Tribonema minus.</title>
        <authorList>
            <person name="Mahan K.M."/>
        </authorList>
    </citation>
    <scope>NUCLEOTIDE SEQUENCE</scope>
    <source>
        <strain evidence="3">UTEX B ZZ1240</strain>
    </source>
</reference>
<feature type="domain" description="CREG-like beta-barrel" evidence="2">
    <location>
        <begin position="25"/>
        <end position="177"/>
    </location>
</feature>
<feature type="domain" description="DUF2470" evidence="1">
    <location>
        <begin position="189"/>
        <end position="263"/>
    </location>
</feature>
<dbReference type="Proteomes" id="UP000664859">
    <property type="component" value="Unassembled WGS sequence"/>
</dbReference>
<evidence type="ECO:0000313" key="3">
    <source>
        <dbReference type="EMBL" id="KAG5181269.1"/>
    </source>
</evidence>
<comment type="caution">
    <text evidence="3">The sequence shown here is derived from an EMBL/GenBank/DDBJ whole genome shotgun (WGS) entry which is preliminary data.</text>
</comment>
<dbReference type="InterPro" id="IPR019595">
    <property type="entry name" value="DUF2470"/>
</dbReference>
<sequence>MVAAAAPQTKVNGAEDDKAIILSTVERARTVTHIASSGSLCTYSLTDDPELQGAPFGSHVDYVLDTQGWPIFLLAEASLHTKNIKANNKVSLLCQTPPAESSQPAAAMSRVTLVGYMETLEDEDELIQLKATFPLTHAYAAQLVDSPRFVFYKLRPEKIYYVGGYGVLSKWLDVQEYELAKPDILADNAARIAAKINKAKQGDLALVCKQFLNKPRVDNVVLTTVDRLGLDIRVTDGALTDEYRIGFTQTVSSVEDAKSEIVKVFQEAWEKEQGFEWEDQGPPVQRYAEDILRKRE</sequence>
<protein>
    <submittedName>
        <fullName evidence="3">Pyridoxamine 5'-phosphate oxidase-like protein</fullName>
    </submittedName>
</protein>
<dbReference type="InterPro" id="IPR055343">
    <property type="entry name" value="CREG_beta-barrel"/>
</dbReference>